<sequence length="77" mass="8714">MEVIKDRRGDSVCIGDYVLFGIHSNSNRDIGVMQCEQVVDKNGYGIGLTNYGYRIKTPNRITKVTPDFASEFKMYTS</sequence>
<evidence type="ECO:0000313" key="2">
    <source>
        <dbReference type="Proteomes" id="UP000030739"/>
    </source>
</evidence>
<protein>
    <submittedName>
        <fullName evidence="1">Uncharacterized protein</fullName>
    </submittedName>
</protein>
<dbReference type="EMBL" id="KF835987">
    <property type="protein sequence ID" value="AHY25119.1"/>
    <property type="molecule type" value="Genomic_DNA"/>
</dbReference>
<dbReference type="Proteomes" id="UP000030739">
    <property type="component" value="Segment"/>
</dbReference>
<reference evidence="1 2" key="1">
    <citation type="journal article" date="2015" name="Plant Pathol. J.">
        <title>Isolation and Genomic Characterization of the T4-Like Bacteriophage PM2 Infecting Pectobacterium carotovorum subsp. carotovorum.</title>
        <authorList>
            <person name="Lim J.A."/>
            <person name="Lee D.H."/>
            <person name="Heu S."/>
        </authorList>
    </citation>
    <scope>NUCLEOTIDE SEQUENCE [LARGE SCALE GENOMIC DNA]</scope>
</reference>
<dbReference type="KEGG" id="vg:26638193"/>
<accession>A0A0A0PZI7</accession>
<evidence type="ECO:0000313" key="1">
    <source>
        <dbReference type="EMBL" id="AHY25119.1"/>
    </source>
</evidence>
<organism evidence="1 2">
    <name type="scientific">Pectobacterium bacteriophage PM2</name>
    <dbReference type="NCBI Taxonomy" id="1429794"/>
    <lineage>
        <taxon>Viruses</taxon>
        <taxon>Duplodnaviria</taxon>
        <taxon>Heunggongvirae</taxon>
        <taxon>Uroviricota</taxon>
        <taxon>Caudoviricetes</taxon>
        <taxon>Pantevenvirales</taxon>
        <taxon>Straboviridae</taxon>
        <taxon>Tevenvirinae</taxon>
        <taxon>Mosugukvirus</taxon>
        <taxon>Mosugukvirus pm2</taxon>
    </lineage>
</organism>
<dbReference type="GeneID" id="26638193"/>
<keyword evidence="2" id="KW-1185">Reference proteome</keyword>
<name>A0A0A0PZI7_9CAUD</name>
<dbReference type="RefSeq" id="YP_009211578.1">
    <property type="nucleotide sequence ID" value="NC_028940.1"/>
</dbReference>
<proteinExistence type="predicted"/>
<gene>
    <name evidence="1" type="ORF">PM2_157</name>
</gene>